<reference evidence="1 2" key="1">
    <citation type="submission" date="2023-09" db="EMBL/GenBank/DDBJ databases">
        <authorList>
            <person name="Rey-Velasco X."/>
        </authorList>
    </citation>
    <scope>NUCLEOTIDE SEQUENCE [LARGE SCALE GENOMIC DNA]</scope>
    <source>
        <strain evidence="1 2">W311</strain>
    </source>
</reference>
<sequence length="226" mass="24223">MIVDGTIHSVADIEGPEAAGVAPGFQRKYVRLDVLGLIRGQGSIPPQVGYIVDVPMDSPRLKDMRVLAFARPVAGRPDQLQLVSRGGQIPWSPRLDSMARGIARDLVSGDAPPKITGIGNVFHVPGTLPGESETQIFLETDNGDPISLSILRRPHQTPRWAVALGDIVGEAAEPPRRETLLWYRLACGLPERLPDAALEGQGAANAAAARADYQFVRDSLGPCGRN</sequence>
<proteinExistence type="predicted"/>
<dbReference type="EMBL" id="CP135076">
    <property type="protein sequence ID" value="WNO52960.1"/>
    <property type="molecule type" value="Genomic_DNA"/>
</dbReference>
<evidence type="ECO:0000313" key="2">
    <source>
        <dbReference type="Proteomes" id="UP001302249"/>
    </source>
</evidence>
<evidence type="ECO:0000313" key="1">
    <source>
        <dbReference type="EMBL" id="WNO52960.1"/>
    </source>
</evidence>
<gene>
    <name evidence="1" type="ORF">RPR59_10885</name>
</gene>
<dbReference type="RefSeq" id="WP_313913937.1">
    <property type="nucleotide sequence ID" value="NZ_CP135076.1"/>
</dbReference>
<dbReference type="Proteomes" id="UP001302249">
    <property type="component" value="Chromosome"/>
</dbReference>
<organism evidence="1 2">
    <name type="scientific">Stakelama saccharophila</name>
    <dbReference type="NCBI Taxonomy" id="3075605"/>
    <lineage>
        <taxon>Bacteria</taxon>
        <taxon>Pseudomonadati</taxon>
        <taxon>Pseudomonadota</taxon>
        <taxon>Alphaproteobacteria</taxon>
        <taxon>Sphingomonadales</taxon>
        <taxon>Sphingomonadaceae</taxon>
        <taxon>Stakelama</taxon>
    </lineage>
</organism>
<keyword evidence="2" id="KW-1185">Reference proteome</keyword>
<name>A0ABZ0B7I6_9SPHN</name>
<protein>
    <submittedName>
        <fullName evidence="1">Uncharacterized protein</fullName>
    </submittedName>
</protein>
<accession>A0ABZ0B7I6</accession>